<name>A0A835QSC8_VANPL</name>
<feature type="region of interest" description="Disordered" evidence="1">
    <location>
        <begin position="1"/>
        <end position="70"/>
    </location>
</feature>
<organism evidence="2 3">
    <name type="scientific">Vanilla planifolia</name>
    <name type="common">Vanilla</name>
    <dbReference type="NCBI Taxonomy" id="51239"/>
    <lineage>
        <taxon>Eukaryota</taxon>
        <taxon>Viridiplantae</taxon>
        <taxon>Streptophyta</taxon>
        <taxon>Embryophyta</taxon>
        <taxon>Tracheophyta</taxon>
        <taxon>Spermatophyta</taxon>
        <taxon>Magnoliopsida</taxon>
        <taxon>Liliopsida</taxon>
        <taxon>Asparagales</taxon>
        <taxon>Orchidaceae</taxon>
        <taxon>Vanilloideae</taxon>
        <taxon>Vanilleae</taxon>
        <taxon>Vanilla</taxon>
    </lineage>
</organism>
<reference evidence="2 3" key="1">
    <citation type="journal article" date="2020" name="Nat. Food">
        <title>A phased Vanilla planifolia genome enables genetic improvement of flavour and production.</title>
        <authorList>
            <person name="Hasing T."/>
            <person name="Tang H."/>
            <person name="Brym M."/>
            <person name="Khazi F."/>
            <person name="Huang T."/>
            <person name="Chambers A.H."/>
        </authorList>
    </citation>
    <scope>NUCLEOTIDE SEQUENCE [LARGE SCALE GENOMIC DNA]</scope>
    <source>
        <tissue evidence="2">Leaf</tissue>
    </source>
</reference>
<evidence type="ECO:0000313" key="3">
    <source>
        <dbReference type="Proteomes" id="UP000639772"/>
    </source>
</evidence>
<dbReference type="AlphaFoldDB" id="A0A835QSC8"/>
<dbReference type="Proteomes" id="UP000639772">
    <property type="component" value="Chromosome 6"/>
</dbReference>
<protein>
    <submittedName>
        <fullName evidence="2">Uncharacterized protein</fullName>
    </submittedName>
</protein>
<feature type="region of interest" description="Disordered" evidence="1">
    <location>
        <begin position="269"/>
        <end position="304"/>
    </location>
</feature>
<evidence type="ECO:0000313" key="2">
    <source>
        <dbReference type="EMBL" id="KAG0478731.1"/>
    </source>
</evidence>
<evidence type="ECO:0000256" key="1">
    <source>
        <dbReference type="SAM" id="MobiDB-lite"/>
    </source>
</evidence>
<sequence>MHPPPRARPSSTTPSESSQSSRDDESTAPYPSTLEEEDLPVITAASDNPTTQEPSPLPPLPPSARLGESSSGIGYFTEEFSYERRISLEGLRLRNPLLVKATPRSGLIREMFPNLFGILARQTLQEHLQRVGKVDPRQRIQEWLRDQPTDASYEPMSSYRDDQEVEQPVLVEDSKANVGLEQTASGERMVAEKCSEAEVSADPSTLEEQLRPVGPVDSHARVQEWLYSVTNPNEHFMPMDPFFGRWATERHAIGASGSVSYPIGIAAERSSEAGDGGDEVAGGEVGEEGRGEDDGSGDAAAGGH</sequence>
<feature type="compositionally biased region" description="Low complexity" evidence="1">
    <location>
        <begin position="8"/>
        <end position="20"/>
    </location>
</feature>
<accession>A0A835QSC8</accession>
<proteinExistence type="predicted"/>
<comment type="caution">
    <text evidence="2">The sequence shown here is derived from an EMBL/GenBank/DDBJ whole genome shotgun (WGS) entry which is preliminary data.</text>
</comment>
<dbReference type="EMBL" id="JADCNM010000006">
    <property type="protein sequence ID" value="KAG0478731.1"/>
    <property type="molecule type" value="Genomic_DNA"/>
</dbReference>
<gene>
    <name evidence="2" type="ORF">HPP92_013450</name>
</gene>